<dbReference type="InterPro" id="IPR005532">
    <property type="entry name" value="SUMF_dom"/>
</dbReference>
<evidence type="ECO:0000313" key="4">
    <source>
        <dbReference type="Proteomes" id="UP000287247"/>
    </source>
</evidence>
<dbReference type="PANTHER" id="PTHR23150:SF19">
    <property type="entry name" value="FORMYLGLYCINE-GENERATING ENZYME"/>
    <property type="match status" value="1"/>
</dbReference>
<dbReference type="InterPro" id="IPR051043">
    <property type="entry name" value="Sulfatase_Mod_Factor_Kinase"/>
</dbReference>
<dbReference type="EMBL" id="BDQK01000016">
    <property type="protein sequence ID" value="GBF82270.1"/>
    <property type="molecule type" value="Genomic_DNA"/>
</dbReference>
<dbReference type="AlphaFoldDB" id="A0A401ILY0"/>
<dbReference type="Proteomes" id="UP000287247">
    <property type="component" value="Unassembled WGS sequence"/>
</dbReference>
<dbReference type="InterPro" id="IPR042095">
    <property type="entry name" value="SUMF_sf"/>
</dbReference>
<dbReference type="Gene3D" id="3.90.1580.10">
    <property type="entry name" value="paralog of FGE (formylglycine-generating enzyme)"/>
    <property type="match status" value="1"/>
</dbReference>
<feature type="domain" description="Sulfatase-modifying factor enzyme-like" evidence="2">
    <location>
        <begin position="13"/>
        <end position="125"/>
    </location>
</feature>
<dbReference type="Pfam" id="PF03781">
    <property type="entry name" value="FGE-sulfatase"/>
    <property type="match status" value="1"/>
</dbReference>
<dbReference type="GO" id="GO:0004674">
    <property type="term" value="F:protein serine/threonine kinase activity"/>
    <property type="evidence" value="ECO:0007669"/>
    <property type="project" value="UniProtKB-KW"/>
</dbReference>
<reference evidence="4" key="1">
    <citation type="submission" date="2017-05" db="EMBL/GenBank/DDBJ databases">
        <title>Physiological properties and genetic analysis related to exopolysaccharide production of fresh-water unicellular cyanobacterium Aphanothece sacrum, Suizenji Nori, that has been cultured as a food source in Japan.</title>
        <authorList>
            <person name="Kanesaki Y."/>
            <person name="Yoshikawa S."/>
            <person name="Ohki K."/>
        </authorList>
    </citation>
    <scope>NUCLEOTIDE SEQUENCE [LARGE SCALE GENOMIC DNA]</scope>
    <source>
        <strain evidence="4">FPU1</strain>
    </source>
</reference>
<proteinExistence type="predicted"/>
<dbReference type="GO" id="GO:0120147">
    <property type="term" value="F:formylglycine-generating oxidase activity"/>
    <property type="evidence" value="ECO:0007669"/>
    <property type="project" value="TreeGrafter"/>
</dbReference>
<accession>A0A401ILY0</accession>
<feature type="region of interest" description="Disordered" evidence="1">
    <location>
        <begin position="1"/>
        <end position="21"/>
    </location>
</feature>
<keyword evidence="3" id="KW-0808">Transferase</keyword>
<keyword evidence="3" id="KW-0418">Kinase</keyword>
<comment type="caution">
    <text evidence="3">The sequence shown here is derived from an EMBL/GenBank/DDBJ whole genome shotgun (WGS) entry which is preliminary data.</text>
</comment>
<evidence type="ECO:0000313" key="3">
    <source>
        <dbReference type="EMBL" id="GBF82270.1"/>
    </source>
</evidence>
<evidence type="ECO:0000256" key="1">
    <source>
        <dbReference type="SAM" id="MobiDB-lite"/>
    </source>
</evidence>
<protein>
    <submittedName>
        <fullName evidence="3">Serine/threonine protein kinase</fullName>
    </submittedName>
</protein>
<dbReference type="SUPFAM" id="SSF56436">
    <property type="entry name" value="C-type lectin-like"/>
    <property type="match status" value="1"/>
</dbReference>
<gene>
    <name evidence="3" type="ORF">AsFPU1_3698</name>
</gene>
<name>A0A401ILY0_APHSA</name>
<dbReference type="PANTHER" id="PTHR23150">
    <property type="entry name" value="SULFATASE MODIFYING FACTOR 1, 2"/>
    <property type="match status" value="1"/>
</dbReference>
<keyword evidence="3" id="KW-0723">Serine/threonine-protein kinase</keyword>
<evidence type="ECO:0000259" key="2">
    <source>
        <dbReference type="Pfam" id="PF03781"/>
    </source>
</evidence>
<dbReference type="InterPro" id="IPR016187">
    <property type="entry name" value="CTDL_fold"/>
</dbReference>
<sequence>MRPRQTFANEPPGKYRGETTPVGQFPPNGFGLYDMHGNVWEWCLDPWHDNYNGAPNDGSVWDEQSLATNNDEYIVKNYKKLLTDEQFRVLRGGSWGNNPYNCRSAIRVIDYTRDNHDDYNGFRLVCLFGRPL</sequence>
<keyword evidence="4" id="KW-1185">Reference proteome</keyword>
<organism evidence="3 4">
    <name type="scientific">Aphanothece sacrum FPU1</name>
    <dbReference type="NCBI Taxonomy" id="1920663"/>
    <lineage>
        <taxon>Bacteria</taxon>
        <taxon>Bacillati</taxon>
        <taxon>Cyanobacteriota</taxon>
        <taxon>Cyanophyceae</taxon>
        <taxon>Oscillatoriophycideae</taxon>
        <taxon>Chroococcales</taxon>
        <taxon>Aphanothecaceae</taxon>
        <taxon>Aphanothece</taxon>
    </lineage>
</organism>